<keyword evidence="3" id="KW-1185">Reference proteome</keyword>
<dbReference type="AlphaFoldDB" id="A0A1H7A8W3"/>
<keyword evidence="1" id="KW-0472">Membrane</keyword>
<accession>A0A1H7A8W3</accession>
<name>A0A1H7A8W3_9FIRM</name>
<evidence type="ECO:0000313" key="3">
    <source>
        <dbReference type="Proteomes" id="UP000199662"/>
    </source>
</evidence>
<feature type="transmembrane region" description="Helical" evidence="1">
    <location>
        <begin position="46"/>
        <end position="67"/>
    </location>
</feature>
<proteinExistence type="predicted"/>
<dbReference type="Proteomes" id="UP000199662">
    <property type="component" value="Unassembled WGS sequence"/>
</dbReference>
<feature type="transmembrane region" description="Helical" evidence="1">
    <location>
        <begin position="12"/>
        <end position="34"/>
    </location>
</feature>
<reference evidence="3" key="1">
    <citation type="submission" date="2016-10" db="EMBL/GenBank/DDBJ databases">
        <authorList>
            <person name="Varghese N."/>
            <person name="Submissions S."/>
        </authorList>
    </citation>
    <scope>NUCLEOTIDE SEQUENCE [LARGE SCALE GENOMIC DNA]</scope>
    <source>
        <strain evidence="3">DSM 2179</strain>
    </source>
</reference>
<keyword evidence="1" id="KW-1133">Transmembrane helix</keyword>
<organism evidence="2 3">
    <name type="scientific">Propionispira arboris</name>
    <dbReference type="NCBI Taxonomy" id="84035"/>
    <lineage>
        <taxon>Bacteria</taxon>
        <taxon>Bacillati</taxon>
        <taxon>Bacillota</taxon>
        <taxon>Negativicutes</taxon>
        <taxon>Selenomonadales</taxon>
        <taxon>Selenomonadaceae</taxon>
        <taxon>Propionispira</taxon>
    </lineage>
</organism>
<sequence>MDTGIFLSQFRMSLFLELLPILFLGVFCGMFFCLTAKLQAEAVAAFVLPFTIHLPLAIAVGLVLAVYGGGRYGALLLGSMRARFDLSVAAASVASRFSHRETTEKIFLSVNWLHFLVLLRVLLFYFMAYQWWRNGI</sequence>
<feature type="transmembrane region" description="Helical" evidence="1">
    <location>
        <begin position="106"/>
        <end position="132"/>
    </location>
</feature>
<dbReference type="RefSeq" id="WP_091831784.1">
    <property type="nucleotide sequence ID" value="NZ_FNZK01000011.1"/>
</dbReference>
<keyword evidence="1" id="KW-0812">Transmembrane</keyword>
<gene>
    <name evidence="2" type="ORF">SAMN05660742_1118</name>
</gene>
<protein>
    <submittedName>
        <fullName evidence="2">Uncharacterized protein</fullName>
    </submittedName>
</protein>
<dbReference type="EMBL" id="FNZK01000011">
    <property type="protein sequence ID" value="SEJ58512.1"/>
    <property type="molecule type" value="Genomic_DNA"/>
</dbReference>
<evidence type="ECO:0000313" key="2">
    <source>
        <dbReference type="EMBL" id="SEJ58512.1"/>
    </source>
</evidence>
<dbReference type="STRING" id="84035.SAMN05660742_1118"/>
<evidence type="ECO:0000256" key="1">
    <source>
        <dbReference type="SAM" id="Phobius"/>
    </source>
</evidence>